<dbReference type="PANTHER" id="PTHR18964:SF149">
    <property type="entry name" value="BIFUNCTIONAL UDP-N-ACETYLGLUCOSAMINE 2-EPIMERASE_N-ACETYLMANNOSAMINE KINASE"/>
    <property type="match status" value="1"/>
</dbReference>
<dbReference type="EMBL" id="SOAU01000001">
    <property type="protein sequence ID" value="TDT15450.1"/>
    <property type="molecule type" value="Genomic_DNA"/>
</dbReference>
<evidence type="ECO:0000256" key="1">
    <source>
        <dbReference type="ARBA" id="ARBA00006479"/>
    </source>
</evidence>
<comment type="similarity">
    <text evidence="1">Belongs to the ROK (NagC/XylR) family.</text>
</comment>
<dbReference type="Pfam" id="PF00480">
    <property type="entry name" value="ROK"/>
    <property type="match status" value="1"/>
</dbReference>
<dbReference type="PROSITE" id="PS01125">
    <property type="entry name" value="ROK"/>
    <property type="match status" value="1"/>
</dbReference>
<feature type="domain" description="HTH iclR-type" evidence="2">
    <location>
        <begin position="20"/>
        <end position="60"/>
    </location>
</feature>
<keyword evidence="3" id="KW-0418">Kinase</keyword>
<dbReference type="SUPFAM" id="SSF53067">
    <property type="entry name" value="Actin-like ATPase domain"/>
    <property type="match status" value="1"/>
</dbReference>
<dbReference type="AlphaFoldDB" id="A0A4R7HXK0"/>
<protein>
    <submittedName>
        <fullName evidence="3">Putative NBD/HSP70 family sugar kinase</fullName>
    </submittedName>
</protein>
<gene>
    <name evidence="3" type="ORF">BDK89_1020</name>
</gene>
<sequence length="401" mass="42351">MQDVRAGSKQLIREINQALVIDAVRRERSVSRTEIASMTGLSAPTISGITNELIERGLLYEAATGESAGGRKPILLRLNAGAGFVLGVKVTEREAIGVLTDLDADIVGRARTKLAGGSEHDVVDAIARLAARLSKRVDGRPVYGIGVGLAGVVDRRSGTVRHATYFDWRNVDVAGLVAERTGLPAVIDNDINALVANEHLFRHGRDVDDLLVISLGRGIGLGMVLDGRIHRGALGGAGEFGHVTIDPAGPDCACGKRGCLEAIVADPALERRLIEVGSDLDLRTALRSSPDAAEAEFEIFRDAAAVLGRAISDLVNVLNPGRIVLTGEGVELVTATGDILADSLRAAVFDGLADDLETVVQPWKDEDWARGAAAVLLGDLFQPSFRRNDALRPTLALAPPG</sequence>
<dbReference type="GO" id="GO:0016301">
    <property type="term" value="F:kinase activity"/>
    <property type="evidence" value="ECO:0007669"/>
    <property type="project" value="UniProtKB-KW"/>
</dbReference>
<dbReference type="RefSeq" id="WP_133867897.1">
    <property type="nucleotide sequence ID" value="NZ_JAVJPS010000004.1"/>
</dbReference>
<dbReference type="Gene3D" id="1.10.10.10">
    <property type="entry name" value="Winged helix-like DNA-binding domain superfamily/Winged helix DNA-binding domain"/>
    <property type="match status" value="1"/>
</dbReference>
<accession>A0A4R7HXK0</accession>
<dbReference type="InterPro" id="IPR000600">
    <property type="entry name" value="ROK"/>
</dbReference>
<evidence type="ECO:0000313" key="3">
    <source>
        <dbReference type="EMBL" id="TDT15450.1"/>
    </source>
</evidence>
<reference evidence="3 4" key="1">
    <citation type="submission" date="2019-03" db="EMBL/GenBank/DDBJ databases">
        <title>Sequencing the genomes of 1000 actinobacteria strains.</title>
        <authorList>
            <person name="Klenk H.-P."/>
        </authorList>
    </citation>
    <scope>NUCLEOTIDE SEQUENCE [LARGE SCALE GENOMIC DNA]</scope>
    <source>
        <strain evidence="3 4">DSM 18936</strain>
    </source>
</reference>
<dbReference type="Gene3D" id="3.30.420.40">
    <property type="match status" value="2"/>
</dbReference>
<organism evidence="3 4">
    <name type="scientific">Ilumatobacter fluminis</name>
    <dbReference type="NCBI Taxonomy" id="467091"/>
    <lineage>
        <taxon>Bacteria</taxon>
        <taxon>Bacillati</taxon>
        <taxon>Actinomycetota</taxon>
        <taxon>Acidimicrobiia</taxon>
        <taxon>Acidimicrobiales</taxon>
        <taxon>Ilumatobacteraceae</taxon>
        <taxon>Ilumatobacter</taxon>
    </lineage>
</organism>
<comment type="caution">
    <text evidence="3">The sequence shown here is derived from an EMBL/GenBank/DDBJ whole genome shotgun (WGS) entry which is preliminary data.</text>
</comment>
<dbReference type="PANTHER" id="PTHR18964">
    <property type="entry name" value="ROK (REPRESSOR, ORF, KINASE) FAMILY"/>
    <property type="match status" value="1"/>
</dbReference>
<keyword evidence="4" id="KW-1185">Reference proteome</keyword>
<evidence type="ECO:0000259" key="2">
    <source>
        <dbReference type="Pfam" id="PF09339"/>
    </source>
</evidence>
<keyword evidence="3" id="KW-0808">Transferase</keyword>
<dbReference type="OrthoDB" id="3464494at2"/>
<name>A0A4R7HXK0_9ACTN</name>
<dbReference type="InterPro" id="IPR049874">
    <property type="entry name" value="ROK_cs"/>
</dbReference>
<dbReference type="InterPro" id="IPR005471">
    <property type="entry name" value="Tscrpt_reg_IclR_N"/>
</dbReference>
<dbReference type="InterPro" id="IPR036388">
    <property type="entry name" value="WH-like_DNA-bd_sf"/>
</dbReference>
<dbReference type="Proteomes" id="UP000294558">
    <property type="component" value="Unassembled WGS sequence"/>
</dbReference>
<proteinExistence type="inferred from homology"/>
<evidence type="ECO:0000313" key="4">
    <source>
        <dbReference type="Proteomes" id="UP000294558"/>
    </source>
</evidence>
<dbReference type="SUPFAM" id="SSF46785">
    <property type="entry name" value="Winged helix' DNA-binding domain"/>
    <property type="match status" value="1"/>
</dbReference>
<dbReference type="InterPro" id="IPR036390">
    <property type="entry name" value="WH_DNA-bd_sf"/>
</dbReference>
<dbReference type="CDD" id="cd24073">
    <property type="entry name" value="ASKHA_ATPase_ROK_CYANR"/>
    <property type="match status" value="1"/>
</dbReference>
<dbReference type="Pfam" id="PF09339">
    <property type="entry name" value="HTH_IclR"/>
    <property type="match status" value="1"/>
</dbReference>
<dbReference type="InterPro" id="IPR043129">
    <property type="entry name" value="ATPase_NBD"/>
</dbReference>